<gene>
    <name evidence="1" type="ORF">DPX16_19377</name>
</gene>
<evidence type="ECO:0000313" key="1">
    <source>
        <dbReference type="EMBL" id="ROL51858.1"/>
    </source>
</evidence>
<proteinExistence type="predicted"/>
<sequence length="170" mass="19568">MEANSQTAVMLLSEAQTLLPDCTATMFKPWPCLPVAPGAPRKVFLKDMESVSNQNQNGQSLEDYVEEYYHETLKQRFWSGMDDILGQMLLLGEDRCPFIEFINYPLWVCGSSIPWESLRTTTPLTRTPQDYLSSLKRRHIILAWSVPETRGVSSEEAREAVPPRKNWMRK</sequence>
<organism evidence="1 2">
    <name type="scientific">Anabarilius grahami</name>
    <name type="common">Kanglang fish</name>
    <name type="synonym">Barilius grahami</name>
    <dbReference type="NCBI Taxonomy" id="495550"/>
    <lineage>
        <taxon>Eukaryota</taxon>
        <taxon>Metazoa</taxon>
        <taxon>Chordata</taxon>
        <taxon>Craniata</taxon>
        <taxon>Vertebrata</taxon>
        <taxon>Euteleostomi</taxon>
        <taxon>Actinopterygii</taxon>
        <taxon>Neopterygii</taxon>
        <taxon>Teleostei</taxon>
        <taxon>Ostariophysi</taxon>
        <taxon>Cypriniformes</taxon>
        <taxon>Xenocyprididae</taxon>
        <taxon>Xenocypridinae</taxon>
        <taxon>Xenocypridinae incertae sedis</taxon>
        <taxon>Anabarilius</taxon>
    </lineage>
</organism>
<accession>A0A3N0Z1R1</accession>
<keyword evidence="2" id="KW-1185">Reference proteome</keyword>
<name>A0A3N0Z1R1_ANAGA</name>
<dbReference type="AlphaFoldDB" id="A0A3N0Z1R1"/>
<dbReference type="EMBL" id="RJVU01018281">
    <property type="protein sequence ID" value="ROL51858.1"/>
    <property type="molecule type" value="Genomic_DNA"/>
</dbReference>
<evidence type="ECO:0000313" key="2">
    <source>
        <dbReference type="Proteomes" id="UP000281406"/>
    </source>
</evidence>
<protein>
    <submittedName>
        <fullName evidence="1">Uncharacterized protein</fullName>
    </submittedName>
</protein>
<reference evidence="1 2" key="1">
    <citation type="submission" date="2018-10" db="EMBL/GenBank/DDBJ databases">
        <title>Genome assembly for a Yunnan-Guizhou Plateau 3E fish, Anabarilius grahami (Regan), and its evolutionary and genetic applications.</title>
        <authorList>
            <person name="Jiang W."/>
        </authorList>
    </citation>
    <scope>NUCLEOTIDE SEQUENCE [LARGE SCALE GENOMIC DNA]</scope>
    <source>
        <strain evidence="1">AG-KIZ</strain>
        <tissue evidence="1">Muscle</tissue>
    </source>
</reference>
<comment type="caution">
    <text evidence="1">The sequence shown here is derived from an EMBL/GenBank/DDBJ whole genome shotgun (WGS) entry which is preliminary data.</text>
</comment>
<dbReference type="Proteomes" id="UP000281406">
    <property type="component" value="Unassembled WGS sequence"/>
</dbReference>